<protein>
    <submittedName>
        <fullName evidence="1">Uncharacterized protein</fullName>
    </submittedName>
</protein>
<dbReference type="EMBL" id="UINC01165070">
    <property type="protein sequence ID" value="SVD66258.1"/>
    <property type="molecule type" value="Genomic_DNA"/>
</dbReference>
<feature type="non-terminal residue" evidence="1">
    <location>
        <position position="23"/>
    </location>
</feature>
<dbReference type="AlphaFoldDB" id="A0A382X7C8"/>
<reference evidence="1" key="1">
    <citation type="submission" date="2018-05" db="EMBL/GenBank/DDBJ databases">
        <authorList>
            <person name="Lanie J.A."/>
            <person name="Ng W.-L."/>
            <person name="Kazmierczak K.M."/>
            <person name="Andrzejewski T.M."/>
            <person name="Davidsen T.M."/>
            <person name="Wayne K.J."/>
            <person name="Tettelin H."/>
            <person name="Glass J.I."/>
            <person name="Rusch D."/>
            <person name="Podicherti R."/>
            <person name="Tsui H.-C.T."/>
            <person name="Winkler M.E."/>
        </authorList>
    </citation>
    <scope>NUCLEOTIDE SEQUENCE</scope>
</reference>
<proteinExistence type="predicted"/>
<gene>
    <name evidence="1" type="ORF">METZ01_LOCUS419112</name>
</gene>
<accession>A0A382X7C8</accession>
<name>A0A382X7C8_9ZZZZ</name>
<sequence length="23" mass="2664">MIKFTLNLKNKKLIGNDCGQTRK</sequence>
<organism evidence="1">
    <name type="scientific">marine metagenome</name>
    <dbReference type="NCBI Taxonomy" id="408172"/>
    <lineage>
        <taxon>unclassified sequences</taxon>
        <taxon>metagenomes</taxon>
        <taxon>ecological metagenomes</taxon>
    </lineage>
</organism>
<evidence type="ECO:0000313" key="1">
    <source>
        <dbReference type="EMBL" id="SVD66258.1"/>
    </source>
</evidence>